<evidence type="ECO:0008006" key="3">
    <source>
        <dbReference type="Google" id="ProtNLM"/>
    </source>
</evidence>
<organism evidence="1 2">
    <name type="scientific">Shewanella avicenniae</name>
    <dbReference type="NCBI Taxonomy" id="2814294"/>
    <lineage>
        <taxon>Bacteria</taxon>
        <taxon>Pseudomonadati</taxon>
        <taxon>Pseudomonadota</taxon>
        <taxon>Gammaproteobacteria</taxon>
        <taxon>Alteromonadales</taxon>
        <taxon>Shewanellaceae</taxon>
        <taxon>Shewanella</taxon>
    </lineage>
</organism>
<accession>A0ABX7QLY3</accession>
<dbReference type="Gene3D" id="3.90.1690.10">
    <property type="entry name" value="phage-related protein like domain"/>
    <property type="match status" value="1"/>
</dbReference>
<dbReference type="InterPro" id="IPR053738">
    <property type="entry name" value="Lambda_capsid_assembly"/>
</dbReference>
<reference evidence="1 2" key="1">
    <citation type="submission" date="2021-03" db="EMBL/GenBank/DDBJ databases">
        <title>Novel species identification of genus Shewanella.</title>
        <authorList>
            <person name="Liu G."/>
            <person name="Zhang Q."/>
        </authorList>
    </citation>
    <scope>NUCLEOTIDE SEQUENCE [LARGE SCALE GENOMIC DNA]</scope>
    <source>
        <strain evidence="1 2">FJAT-51800</strain>
    </source>
</reference>
<evidence type="ECO:0000313" key="1">
    <source>
        <dbReference type="EMBL" id="QSX32462.1"/>
    </source>
</evidence>
<sequence length="310" mass="33970">MGSKAPFVVDSKLTAIAIGYRNAQFIADMVAPRFDVPSEQFKWTEFDTKDVFTIPNTFVGRKGVPNTVEFSATEKDGSVNDYGLSDVIPQSDIIKARDNPSFDPEGRATVKLTELVALDREKRVASLVMNASTYNHSELITGTDKWTDPASKPIDQITDALNTPMVTPNIMVMGRAEALALRKNPQIIRAYHGNTGEDGLVPLSFIRELFELDEIIVGASRYNTANKGQAMNISNLWSGGVSLIYRKQAAQLTDDVTFMLTPSWQGRIAYRKVIEPGELGIRGGVKITVGDSTNELVIASEAGYFLEGVV</sequence>
<dbReference type="Proteomes" id="UP000662770">
    <property type="component" value="Chromosome"/>
</dbReference>
<protein>
    <recommendedName>
        <fullName evidence="3">Capsid protein</fullName>
    </recommendedName>
</protein>
<evidence type="ECO:0000313" key="2">
    <source>
        <dbReference type="Proteomes" id="UP000662770"/>
    </source>
</evidence>
<gene>
    <name evidence="1" type="ORF">JYB87_11860</name>
</gene>
<dbReference type="EMBL" id="CP071503">
    <property type="protein sequence ID" value="QSX32462.1"/>
    <property type="molecule type" value="Genomic_DNA"/>
</dbReference>
<keyword evidence="2" id="KW-1185">Reference proteome</keyword>
<name>A0ABX7QLY3_9GAMM</name>
<dbReference type="RefSeq" id="WP_207353706.1">
    <property type="nucleotide sequence ID" value="NZ_CP071503.1"/>
</dbReference>
<proteinExistence type="predicted"/>